<keyword evidence="2" id="KW-1185">Reference proteome</keyword>
<organism evidence="1 2">
    <name type="scientific">Enterobacter ludwigii</name>
    <dbReference type="NCBI Taxonomy" id="299767"/>
    <lineage>
        <taxon>Bacteria</taxon>
        <taxon>Pseudomonadati</taxon>
        <taxon>Pseudomonadota</taxon>
        <taxon>Gammaproteobacteria</taxon>
        <taxon>Enterobacterales</taxon>
        <taxon>Enterobacteriaceae</taxon>
        <taxon>Enterobacter</taxon>
        <taxon>Enterobacter cloacae complex</taxon>
    </lineage>
</organism>
<evidence type="ECO:0008006" key="3">
    <source>
        <dbReference type="Google" id="ProtNLM"/>
    </source>
</evidence>
<sequence length="139" mass="16163">MYHTTPDECPEFPQAISSENVGKVKFTRYRLLMTQAQCNFYGIQREIFDGEFPALRAIVKGDFQIEFFVKYKCRGLDYYGSLGDWPHMTISDAKEIAEGVFNNCDDSRRNNWEDENDSDCIEEDMMSYFENGIPFGNNS</sequence>
<gene>
    <name evidence="1" type="ORF">PHA72_20970</name>
</gene>
<evidence type="ECO:0000313" key="1">
    <source>
        <dbReference type="EMBL" id="WCE12497.1"/>
    </source>
</evidence>
<proteinExistence type="predicted"/>
<dbReference type="EMBL" id="CP116347">
    <property type="protein sequence ID" value="WCE12497.1"/>
    <property type="molecule type" value="Genomic_DNA"/>
</dbReference>
<dbReference type="Proteomes" id="UP001210538">
    <property type="component" value="Chromosome"/>
</dbReference>
<dbReference type="RefSeq" id="WP_063848649.1">
    <property type="nucleotide sequence ID" value="NZ_CP116347.1"/>
</dbReference>
<evidence type="ECO:0000313" key="2">
    <source>
        <dbReference type="Proteomes" id="UP001210538"/>
    </source>
</evidence>
<name>A0AAX3L8Y9_9ENTR</name>
<accession>A0AAX3L8Y9</accession>
<dbReference type="AlphaFoldDB" id="A0AAX3L8Y9"/>
<reference evidence="1 2" key="1">
    <citation type="submission" date="2023-01" db="EMBL/GenBank/DDBJ databases">
        <title>Genome sequence resource and annotation of Enterobacter ludwigii, an economically important pathogen of seedling wilt with strawberry.</title>
        <authorList>
            <person name="Xie Y."/>
        </authorList>
    </citation>
    <scope>NUCLEOTIDE SEQUENCE [LARGE SCALE GENOMIC DNA]</scope>
    <source>
        <strain evidence="1 2">CM-TZ4</strain>
    </source>
</reference>
<protein>
    <recommendedName>
        <fullName evidence="3">DUF4102 domain-containing protein</fullName>
    </recommendedName>
</protein>